<proteinExistence type="predicted"/>
<dbReference type="AlphaFoldDB" id="A0A5C6RLL1"/>
<keyword evidence="3" id="KW-1185">Reference proteome</keyword>
<feature type="domain" description="N-acetyltransferase" evidence="1">
    <location>
        <begin position="1"/>
        <end position="116"/>
    </location>
</feature>
<dbReference type="InterPro" id="IPR051531">
    <property type="entry name" value="N-acetyltransferase"/>
</dbReference>
<keyword evidence="2" id="KW-0808">Transferase</keyword>
<dbReference type="GO" id="GO:0016747">
    <property type="term" value="F:acyltransferase activity, transferring groups other than amino-acyl groups"/>
    <property type="evidence" value="ECO:0007669"/>
    <property type="project" value="InterPro"/>
</dbReference>
<evidence type="ECO:0000313" key="3">
    <source>
        <dbReference type="Proteomes" id="UP000321580"/>
    </source>
</evidence>
<dbReference type="Gene3D" id="3.40.630.30">
    <property type="match status" value="1"/>
</dbReference>
<dbReference type="Pfam" id="PF13302">
    <property type="entry name" value="Acetyltransf_3"/>
    <property type="match status" value="1"/>
</dbReference>
<sequence length="137" mass="15724">LGLDYTFGIFNKDENKLIGSSGLHTRLGENAREIGYWINANYLKQGYATETVKALIKVGFEIEQLDRIEIRCAPNNIASQGIPKKLGFYHEATLKNRTTDTEGELRDEMIWSMFKEDYVKEDSFAFKAFNSTNEEIK</sequence>
<dbReference type="SUPFAM" id="SSF55729">
    <property type="entry name" value="Acyl-CoA N-acyltransferases (Nat)"/>
    <property type="match status" value="1"/>
</dbReference>
<dbReference type="Proteomes" id="UP000321580">
    <property type="component" value="Unassembled WGS sequence"/>
</dbReference>
<dbReference type="EMBL" id="VOOR01000023">
    <property type="protein sequence ID" value="TXB62844.1"/>
    <property type="molecule type" value="Genomic_DNA"/>
</dbReference>
<dbReference type="PROSITE" id="PS51186">
    <property type="entry name" value="GNAT"/>
    <property type="match status" value="1"/>
</dbReference>
<evidence type="ECO:0000313" key="2">
    <source>
        <dbReference type="EMBL" id="TXB62844.1"/>
    </source>
</evidence>
<feature type="non-terminal residue" evidence="2">
    <location>
        <position position="1"/>
    </location>
</feature>
<reference evidence="2 3" key="1">
    <citation type="submission" date="2019-08" db="EMBL/GenBank/DDBJ databases">
        <title>Genome of Phaeodactylibacter luteus.</title>
        <authorList>
            <person name="Bowman J.P."/>
        </authorList>
    </citation>
    <scope>NUCLEOTIDE SEQUENCE [LARGE SCALE GENOMIC DNA]</scope>
    <source>
        <strain evidence="2 3">KCTC 42180</strain>
    </source>
</reference>
<dbReference type="InterPro" id="IPR000182">
    <property type="entry name" value="GNAT_dom"/>
</dbReference>
<dbReference type="RefSeq" id="WP_147167830.1">
    <property type="nucleotide sequence ID" value="NZ_VOOR01000023.1"/>
</dbReference>
<gene>
    <name evidence="2" type="ORF">FRY97_12265</name>
</gene>
<comment type="caution">
    <text evidence="2">The sequence shown here is derived from an EMBL/GenBank/DDBJ whole genome shotgun (WGS) entry which is preliminary data.</text>
</comment>
<dbReference type="PANTHER" id="PTHR43792">
    <property type="entry name" value="GNAT FAMILY, PUTATIVE (AFU_ORTHOLOGUE AFUA_3G00765)-RELATED-RELATED"/>
    <property type="match status" value="1"/>
</dbReference>
<dbReference type="OrthoDB" id="9811523at2"/>
<organism evidence="2 3">
    <name type="scientific">Phaeodactylibacter luteus</name>
    <dbReference type="NCBI Taxonomy" id="1564516"/>
    <lineage>
        <taxon>Bacteria</taxon>
        <taxon>Pseudomonadati</taxon>
        <taxon>Bacteroidota</taxon>
        <taxon>Saprospiria</taxon>
        <taxon>Saprospirales</taxon>
        <taxon>Haliscomenobacteraceae</taxon>
        <taxon>Phaeodactylibacter</taxon>
    </lineage>
</organism>
<evidence type="ECO:0000259" key="1">
    <source>
        <dbReference type="PROSITE" id="PS51186"/>
    </source>
</evidence>
<dbReference type="InterPro" id="IPR016181">
    <property type="entry name" value="Acyl_CoA_acyltransferase"/>
</dbReference>
<protein>
    <submittedName>
        <fullName evidence="2">GNAT family N-acetyltransferase</fullName>
    </submittedName>
</protein>
<name>A0A5C6RLL1_9BACT</name>
<accession>A0A5C6RLL1</accession>